<keyword evidence="3" id="KW-0540">Nuclease</keyword>
<dbReference type="SUPFAM" id="SSF56672">
    <property type="entry name" value="DNA/RNA polymerases"/>
    <property type="match status" value="1"/>
</dbReference>
<dbReference type="InterPro" id="IPR012337">
    <property type="entry name" value="RNaseH-like_sf"/>
</dbReference>
<dbReference type="GO" id="GO:0016787">
    <property type="term" value="F:hydrolase activity"/>
    <property type="evidence" value="ECO:0007669"/>
    <property type="project" value="UniProtKB-KW"/>
</dbReference>
<evidence type="ECO:0000259" key="7">
    <source>
        <dbReference type="PROSITE" id="PS50994"/>
    </source>
</evidence>
<dbReference type="PANTHER" id="PTHR37984:SF5">
    <property type="entry name" value="PROTEIN NYNRIN-LIKE"/>
    <property type="match status" value="1"/>
</dbReference>
<accession>A0ABD1YBN8</accession>
<dbReference type="Gene3D" id="1.10.340.70">
    <property type="match status" value="1"/>
</dbReference>
<dbReference type="Gene3D" id="3.30.420.10">
    <property type="entry name" value="Ribonuclease H-like superfamily/Ribonuclease H"/>
    <property type="match status" value="1"/>
</dbReference>
<gene>
    <name evidence="8" type="ORF">R1flu_008353</name>
</gene>
<feature type="domain" description="Integrase catalytic" evidence="7">
    <location>
        <begin position="227"/>
        <end position="284"/>
    </location>
</feature>
<evidence type="ECO:0000256" key="1">
    <source>
        <dbReference type="ARBA" id="ARBA00022679"/>
    </source>
</evidence>
<dbReference type="InterPro" id="IPR043502">
    <property type="entry name" value="DNA/RNA_pol_sf"/>
</dbReference>
<dbReference type="InterPro" id="IPR036397">
    <property type="entry name" value="RNaseH_sf"/>
</dbReference>
<dbReference type="AlphaFoldDB" id="A0ABD1YBN8"/>
<dbReference type="InterPro" id="IPR050951">
    <property type="entry name" value="Retrovirus_Pol_polyprotein"/>
</dbReference>
<organism evidence="8 9">
    <name type="scientific">Riccia fluitans</name>
    <dbReference type="NCBI Taxonomy" id="41844"/>
    <lineage>
        <taxon>Eukaryota</taxon>
        <taxon>Viridiplantae</taxon>
        <taxon>Streptophyta</taxon>
        <taxon>Embryophyta</taxon>
        <taxon>Marchantiophyta</taxon>
        <taxon>Marchantiopsida</taxon>
        <taxon>Marchantiidae</taxon>
        <taxon>Marchantiales</taxon>
        <taxon>Ricciaceae</taxon>
        <taxon>Riccia</taxon>
    </lineage>
</organism>
<keyword evidence="1" id="KW-0808">Transferase</keyword>
<sequence length="284" mass="33434">MVFSVKKFHHYLLGYEVIFHVDHYSLKYLVKKGDLSGRIARWMLLLQEFNITVEWRCGSQHANADYLLRLQQEHGGEHTNVGDWEFLDENLYNANLEDYERSWYEDVWRFLINQEYPRLFNREEKLIFLKKVGPFEIRGHTLYHLGMDEVHRSCLEQDEVPKVLRALQREMEGGHFGIQTTAKKILAAGYWWPTVFRDVAAYVKACDPCQQTGRPTASTRWPLIPILPLAPFEKWGIDFVDSIAPASRRHKRYVLVAIDYFTRMVEAEATRRDDATTVAAFLFE</sequence>
<protein>
    <recommendedName>
        <fullName evidence="7">Integrase catalytic domain-containing protein</fullName>
    </recommendedName>
</protein>
<keyword evidence="2" id="KW-0548">Nucleotidyltransferase</keyword>
<dbReference type="Proteomes" id="UP001605036">
    <property type="component" value="Unassembled WGS sequence"/>
</dbReference>
<evidence type="ECO:0000313" key="8">
    <source>
        <dbReference type="EMBL" id="KAL2624108.1"/>
    </source>
</evidence>
<keyword evidence="4" id="KW-0255">Endonuclease</keyword>
<dbReference type="PANTHER" id="PTHR37984">
    <property type="entry name" value="PROTEIN CBG26694"/>
    <property type="match status" value="1"/>
</dbReference>
<dbReference type="PROSITE" id="PS50994">
    <property type="entry name" value="INTEGRASE"/>
    <property type="match status" value="1"/>
</dbReference>
<dbReference type="InterPro" id="IPR041373">
    <property type="entry name" value="RT_RNaseH"/>
</dbReference>
<dbReference type="Pfam" id="PF17917">
    <property type="entry name" value="RT_RNaseH"/>
    <property type="match status" value="1"/>
</dbReference>
<evidence type="ECO:0000313" key="9">
    <source>
        <dbReference type="Proteomes" id="UP001605036"/>
    </source>
</evidence>
<dbReference type="SUPFAM" id="SSF53098">
    <property type="entry name" value="Ribonuclease H-like"/>
    <property type="match status" value="1"/>
</dbReference>
<evidence type="ECO:0000256" key="2">
    <source>
        <dbReference type="ARBA" id="ARBA00022695"/>
    </source>
</evidence>
<dbReference type="GO" id="GO:0003964">
    <property type="term" value="F:RNA-directed DNA polymerase activity"/>
    <property type="evidence" value="ECO:0007669"/>
    <property type="project" value="UniProtKB-KW"/>
</dbReference>
<dbReference type="EMBL" id="JBHFFA010000005">
    <property type="protein sequence ID" value="KAL2624108.1"/>
    <property type="molecule type" value="Genomic_DNA"/>
</dbReference>
<proteinExistence type="predicted"/>
<dbReference type="GO" id="GO:0004519">
    <property type="term" value="F:endonuclease activity"/>
    <property type="evidence" value="ECO:0007669"/>
    <property type="project" value="UniProtKB-KW"/>
</dbReference>
<dbReference type="InterPro" id="IPR001584">
    <property type="entry name" value="Integrase_cat-core"/>
</dbReference>
<evidence type="ECO:0000256" key="4">
    <source>
        <dbReference type="ARBA" id="ARBA00022759"/>
    </source>
</evidence>
<evidence type="ECO:0000256" key="5">
    <source>
        <dbReference type="ARBA" id="ARBA00022801"/>
    </source>
</evidence>
<evidence type="ECO:0000256" key="3">
    <source>
        <dbReference type="ARBA" id="ARBA00022722"/>
    </source>
</evidence>
<keyword evidence="6" id="KW-0695">RNA-directed DNA polymerase</keyword>
<comment type="caution">
    <text evidence="8">The sequence shown here is derived from an EMBL/GenBank/DDBJ whole genome shotgun (WGS) entry which is preliminary data.</text>
</comment>
<evidence type="ECO:0000256" key="6">
    <source>
        <dbReference type="ARBA" id="ARBA00022918"/>
    </source>
</evidence>
<reference evidence="8 9" key="1">
    <citation type="submission" date="2024-09" db="EMBL/GenBank/DDBJ databases">
        <title>Chromosome-scale assembly of Riccia fluitans.</title>
        <authorList>
            <person name="Paukszto L."/>
            <person name="Sawicki J."/>
            <person name="Karawczyk K."/>
            <person name="Piernik-Szablinska J."/>
            <person name="Szczecinska M."/>
            <person name="Mazdziarz M."/>
        </authorList>
    </citation>
    <scope>NUCLEOTIDE SEQUENCE [LARGE SCALE GENOMIC DNA]</scope>
    <source>
        <strain evidence="8">Rf_01</strain>
        <tissue evidence="8">Aerial parts of the thallus</tissue>
    </source>
</reference>
<name>A0ABD1YBN8_9MARC</name>
<keyword evidence="5" id="KW-0378">Hydrolase</keyword>
<dbReference type="Pfam" id="PF17921">
    <property type="entry name" value="Integrase_H2C2"/>
    <property type="match status" value="1"/>
</dbReference>
<keyword evidence="9" id="KW-1185">Reference proteome</keyword>
<dbReference type="InterPro" id="IPR041588">
    <property type="entry name" value="Integrase_H2C2"/>
</dbReference>